<protein>
    <submittedName>
        <fullName evidence="3">CocE/NonD family hydrolase</fullName>
    </submittedName>
</protein>
<evidence type="ECO:0000256" key="1">
    <source>
        <dbReference type="ARBA" id="ARBA00022801"/>
    </source>
</evidence>
<dbReference type="EMBL" id="CP035758">
    <property type="protein sequence ID" value="QBD76977.1"/>
    <property type="molecule type" value="Genomic_DNA"/>
</dbReference>
<dbReference type="InterPro" id="IPR008979">
    <property type="entry name" value="Galactose-bd-like_sf"/>
</dbReference>
<dbReference type="Pfam" id="PF02129">
    <property type="entry name" value="Peptidase_S15"/>
    <property type="match status" value="1"/>
</dbReference>
<dbReference type="NCBIfam" id="TIGR00976">
    <property type="entry name" value="CocE_NonD"/>
    <property type="match status" value="1"/>
</dbReference>
<dbReference type="Gene3D" id="1.10.3020.10">
    <property type="entry name" value="alpha-amino acid ester hydrolase ( Helical cap domain)"/>
    <property type="match status" value="1"/>
</dbReference>
<dbReference type="SUPFAM" id="SSF49785">
    <property type="entry name" value="Galactose-binding domain-like"/>
    <property type="match status" value="1"/>
</dbReference>
<dbReference type="RefSeq" id="WP_129888041.1">
    <property type="nucleotide sequence ID" value="NZ_CP035758.1"/>
</dbReference>
<reference evidence="3 4" key="1">
    <citation type="submission" date="2019-01" db="EMBL/GenBank/DDBJ databases">
        <title>Ktedonosporobacter rubrisoli SCAWS-G2.</title>
        <authorList>
            <person name="Huang Y."/>
            <person name="Yan B."/>
        </authorList>
    </citation>
    <scope>NUCLEOTIDE SEQUENCE [LARGE SCALE GENOMIC DNA]</scope>
    <source>
        <strain evidence="3 4">SCAWS-G2</strain>
    </source>
</reference>
<dbReference type="KEGG" id="kbs:EPA93_13575"/>
<dbReference type="SUPFAM" id="SSF53474">
    <property type="entry name" value="alpha/beta-Hydrolases"/>
    <property type="match status" value="1"/>
</dbReference>
<dbReference type="SMART" id="SM00939">
    <property type="entry name" value="PepX_C"/>
    <property type="match status" value="1"/>
</dbReference>
<feature type="domain" description="Xaa-Pro dipeptidyl-peptidase C-terminal" evidence="2">
    <location>
        <begin position="325"/>
        <end position="579"/>
    </location>
</feature>
<keyword evidence="1 3" id="KW-0378">Hydrolase</keyword>
<dbReference type="InterPro" id="IPR050585">
    <property type="entry name" value="Xaa-Pro_dipeptidyl-ppase/CocE"/>
</dbReference>
<proteinExistence type="predicted"/>
<evidence type="ECO:0000313" key="3">
    <source>
        <dbReference type="EMBL" id="QBD76977.1"/>
    </source>
</evidence>
<evidence type="ECO:0000259" key="2">
    <source>
        <dbReference type="SMART" id="SM00939"/>
    </source>
</evidence>
<dbReference type="InterPro" id="IPR013736">
    <property type="entry name" value="Xaa-Pro_dipept_C"/>
</dbReference>
<dbReference type="OrthoDB" id="319764at2"/>
<dbReference type="AlphaFoldDB" id="A0A4P6JNS4"/>
<dbReference type="GO" id="GO:0008239">
    <property type="term" value="F:dipeptidyl-peptidase activity"/>
    <property type="evidence" value="ECO:0007669"/>
    <property type="project" value="InterPro"/>
</dbReference>
<sequence>MSIVIEENIMVPMRDGVRLATDIYRPAGDGQWPVLLTRVPYNKDMRFPVPGLEDKRLFLELNLDAERVVEAGYVIVAQDTRGRFASEGTFEPFVREREDGTDTIEWAARQAWSNGKVGMFGVSYQGLTQWQAARAQSAALQAIVPSQSPGWHLNPYQGGAFLLGLTLEWAMNVSLGWAWNDEGELAVRQEQAETKGIEQANKDLLAPFQRLPLLDQPRLLERAPYYFEWLAHPAHDPYWQNLVSTKFLEDVTVPALTISGWYDPFLTKDLDYYQGMKQRGGSALARAQQHLVIGPWSHGNFWRGFGSRNYGSASFAKDMLTDLHLRWYDHWLKGIENGLEQEKPVRIFVMGADVWREEESWPLPDTQYRQFYLHSTGHANTLSGNGLLSTEQPTEEAEDVYCYDPHNPVLTVRDAASEDEIDTMGPFDQREVERREDVLCYTSAPLAQPLEVTGPIELVLYVSSSVPDTDFTGKLVDIHPDGRAELLTDGILRARYRDSFAEAKLMEPSQVYELYIHLGATSNLFKEGHCLRLEVSSSNFPRFERNSNTGGNIPAERAEDLRPALNRIYHTSEYPSHLILPIIER</sequence>
<dbReference type="Gene3D" id="2.60.120.260">
    <property type="entry name" value="Galactose-binding domain-like"/>
    <property type="match status" value="1"/>
</dbReference>
<dbReference type="PANTHER" id="PTHR43056">
    <property type="entry name" value="PEPTIDASE S9 PROLYL OLIGOPEPTIDASE"/>
    <property type="match status" value="1"/>
</dbReference>
<name>A0A4P6JNS4_KTERU</name>
<dbReference type="Pfam" id="PF08530">
    <property type="entry name" value="PepX_C"/>
    <property type="match status" value="1"/>
</dbReference>
<gene>
    <name evidence="3" type="ORF">EPA93_13575</name>
</gene>
<dbReference type="InterPro" id="IPR000383">
    <property type="entry name" value="Xaa-Pro-like_dom"/>
</dbReference>
<evidence type="ECO:0000313" key="4">
    <source>
        <dbReference type="Proteomes" id="UP000290365"/>
    </source>
</evidence>
<dbReference type="Gene3D" id="3.40.50.1820">
    <property type="entry name" value="alpha/beta hydrolase"/>
    <property type="match status" value="1"/>
</dbReference>
<dbReference type="InterPro" id="IPR005674">
    <property type="entry name" value="CocE/Ser_esterase"/>
</dbReference>
<dbReference type="Proteomes" id="UP000290365">
    <property type="component" value="Chromosome"/>
</dbReference>
<dbReference type="InterPro" id="IPR029058">
    <property type="entry name" value="AB_hydrolase_fold"/>
</dbReference>
<accession>A0A4P6JNS4</accession>
<dbReference type="PANTHER" id="PTHR43056:SF10">
    <property type="entry name" value="COCE_NOND FAMILY, PUTATIVE (AFU_ORTHOLOGUE AFUA_7G00600)-RELATED"/>
    <property type="match status" value="1"/>
</dbReference>
<keyword evidence="4" id="KW-1185">Reference proteome</keyword>
<organism evidence="3 4">
    <name type="scientific">Ktedonosporobacter rubrisoli</name>
    <dbReference type="NCBI Taxonomy" id="2509675"/>
    <lineage>
        <taxon>Bacteria</taxon>
        <taxon>Bacillati</taxon>
        <taxon>Chloroflexota</taxon>
        <taxon>Ktedonobacteria</taxon>
        <taxon>Ktedonobacterales</taxon>
        <taxon>Ktedonosporobacteraceae</taxon>
        <taxon>Ktedonosporobacter</taxon>
    </lineage>
</organism>